<dbReference type="RefSeq" id="WP_239565540.1">
    <property type="nucleotide sequence ID" value="NZ_BAABIN010000036.1"/>
</dbReference>
<dbReference type="Proteomes" id="UP000717624">
    <property type="component" value="Unassembled WGS sequence"/>
</dbReference>
<gene>
    <name evidence="2" type="ORF">JOD01_003413</name>
</gene>
<evidence type="ECO:0000313" key="3">
    <source>
        <dbReference type="Proteomes" id="UP000717624"/>
    </source>
</evidence>
<proteinExistence type="predicted"/>
<evidence type="ECO:0008006" key="4">
    <source>
        <dbReference type="Google" id="ProtNLM"/>
    </source>
</evidence>
<keyword evidence="3" id="KW-1185">Reference proteome</keyword>
<dbReference type="EMBL" id="JAFBEB010000015">
    <property type="protein sequence ID" value="MBM7591761.1"/>
    <property type="molecule type" value="Genomic_DNA"/>
</dbReference>
<dbReference type="Pfam" id="PF14335">
    <property type="entry name" value="DUF4391"/>
    <property type="match status" value="1"/>
</dbReference>
<feature type="coiled-coil region" evidence="1">
    <location>
        <begin position="169"/>
        <end position="219"/>
    </location>
</feature>
<name>A0A938Y1T4_9BACL</name>
<accession>A0A938Y1T4</accession>
<dbReference type="AlphaFoldDB" id="A0A938Y1T4"/>
<evidence type="ECO:0000256" key="1">
    <source>
        <dbReference type="SAM" id="Coils"/>
    </source>
</evidence>
<dbReference type="InterPro" id="IPR025503">
    <property type="entry name" value="DUF4391"/>
</dbReference>
<evidence type="ECO:0000313" key="2">
    <source>
        <dbReference type="EMBL" id="MBM7591761.1"/>
    </source>
</evidence>
<sequence>MMFQLPSSTLVNRKIPKNKFYEKLHANQHLKELFTEQVESILWKHKLSKETIRLDPKDDIEEIQIFEIHLKEQTYSLDLLRSIDKAIPYPILHVLMVEDQAKLAIAYKERNQTDDNRSVIRSYHETDWQPVESIKLDILQGLDLKAVYENIIRQLLPIKVKPEIELTAVLERQAQIDKLTQECQRLESRIRAEKQFNKKVELNMELQRKRKELKQLLDE</sequence>
<reference evidence="2" key="1">
    <citation type="submission" date="2021-01" db="EMBL/GenBank/DDBJ databases">
        <title>Genomic Encyclopedia of Type Strains, Phase IV (KMG-IV): sequencing the most valuable type-strain genomes for metagenomic binning, comparative biology and taxonomic classification.</title>
        <authorList>
            <person name="Goeker M."/>
        </authorList>
    </citation>
    <scope>NUCLEOTIDE SEQUENCE</scope>
    <source>
        <strain evidence="2">DSM 25523</strain>
    </source>
</reference>
<comment type="caution">
    <text evidence="2">The sequence shown here is derived from an EMBL/GenBank/DDBJ whole genome shotgun (WGS) entry which is preliminary data.</text>
</comment>
<protein>
    <recommendedName>
        <fullName evidence="4">Methyl-accepting chemotaxis protein</fullName>
    </recommendedName>
</protein>
<organism evidence="2 3">
    <name type="scientific">Brevibacillus fulvus</name>
    <dbReference type="NCBI Taxonomy" id="1125967"/>
    <lineage>
        <taxon>Bacteria</taxon>
        <taxon>Bacillati</taxon>
        <taxon>Bacillota</taxon>
        <taxon>Bacilli</taxon>
        <taxon>Bacillales</taxon>
        <taxon>Paenibacillaceae</taxon>
        <taxon>Brevibacillus</taxon>
    </lineage>
</organism>
<keyword evidence="1" id="KW-0175">Coiled coil</keyword>